<dbReference type="NCBIfam" id="TIGR02492">
    <property type="entry name" value="flgK_ends"/>
    <property type="match status" value="1"/>
</dbReference>
<dbReference type="GO" id="GO:0009424">
    <property type="term" value="C:bacterial-type flagellum hook"/>
    <property type="evidence" value="ECO:0007669"/>
    <property type="project" value="UniProtKB-UniRule"/>
</dbReference>
<evidence type="ECO:0000256" key="4">
    <source>
        <dbReference type="ARBA" id="ARBA00016244"/>
    </source>
</evidence>
<dbReference type="GO" id="GO:0005576">
    <property type="term" value="C:extracellular region"/>
    <property type="evidence" value="ECO:0007669"/>
    <property type="project" value="UniProtKB-SubCell"/>
</dbReference>
<evidence type="ECO:0000256" key="5">
    <source>
        <dbReference type="ARBA" id="ARBA00022525"/>
    </source>
</evidence>
<evidence type="ECO:0000259" key="10">
    <source>
        <dbReference type="Pfam" id="PF22638"/>
    </source>
</evidence>
<sequence length="478" mass="48640">MSTFSGLGTALSSLIAQRQGLEVSGQNVANANTVGYTRQRATLSSLPASSVPSMFATSSGVGQGVFTSGFERMGDIFIDARLRTETSGAAYLQQIATSYTQLEDAVGEPGDTGLAAQLSNMWTAWSEASKSTEGTASRSVLLERSTAVVQQIATLYNGAQTQWNQTLTTTNSLVTQVNTTAANLADLNTRILAITNAGGSANELMDARDQLITQLSGLVGASARIQENGTVDVMVGGNALVNGSKVNTLEVTGAKTFDQAMAGGTVNIVWSKNGAGAGLDGGRVAGLLTVLAPPNAEGSGGMLTEAAAGYNALATQIHDQVNALHGDAYTEAGYATGTPAGDFFALDTSKPAALGLSVAITDPKDIGLAAAGAGALDGSVGDRLAALATDPTGPDASWSASVVQLGVRAASAGSRASVAEAARATSEAQQLAQTSVDTDEESINMLAYQRAYEGAARVLTAIDEMLDTLINRTGVVGR</sequence>
<gene>
    <name evidence="7 11" type="primary">flgK</name>
    <name evidence="11" type="ORF">HGA03_09360</name>
</gene>
<evidence type="ECO:0000256" key="2">
    <source>
        <dbReference type="ARBA" id="ARBA00004613"/>
    </source>
</evidence>
<dbReference type="EMBL" id="JAAXOX010000004">
    <property type="protein sequence ID" value="NKY22870.1"/>
    <property type="molecule type" value="Genomic_DNA"/>
</dbReference>
<evidence type="ECO:0000256" key="7">
    <source>
        <dbReference type="RuleBase" id="RU362065"/>
    </source>
</evidence>
<dbReference type="Pfam" id="PF06429">
    <property type="entry name" value="Flg_bbr_C"/>
    <property type="match status" value="1"/>
</dbReference>
<accession>A0A7X6QZ70</accession>
<dbReference type="GO" id="GO:0005198">
    <property type="term" value="F:structural molecule activity"/>
    <property type="evidence" value="ECO:0007669"/>
    <property type="project" value="UniProtKB-UniRule"/>
</dbReference>
<comment type="caution">
    <text evidence="11">The sequence shown here is derived from an EMBL/GenBank/DDBJ whole genome shotgun (WGS) entry which is preliminary data.</text>
</comment>
<comment type="subcellular location">
    <subcellularLocation>
        <location evidence="1 7">Bacterial flagellum</location>
    </subcellularLocation>
    <subcellularLocation>
        <location evidence="2 7">Secreted</location>
    </subcellularLocation>
</comment>
<dbReference type="RefSeq" id="WP_168630008.1">
    <property type="nucleotide sequence ID" value="NZ_BONL01000001.1"/>
</dbReference>
<dbReference type="SUPFAM" id="SSF64518">
    <property type="entry name" value="Phase 1 flagellin"/>
    <property type="match status" value="1"/>
</dbReference>
<name>A0A7X6QZ70_9CELL</name>
<evidence type="ECO:0000313" key="11">
    <source>
        <dbReference type="EMBL" id="NKY22870.1"/>
    </source>
</evidence>
<dbReference type="Proteomes" id="UP000581206">
    <property type="component" value="Unassembled WGS sequence"/>
</dbReference>
<keyword evidence="6 7" id="KW-0975">Bacterial flagellum</keyword>
<proteinExistence type="inferred from homology"/>
<keyword evidence="5 7" id="KW-0964">Secreted</keyword>
<dbReference type="GO" id="GO:0044780">
    <property type="term" value="P:bacterial-type flagellum assembly"/>
    <property type="evidence" value="ECO:0007669"/>
    <property type="project" value="InterPro"/>
</dbReference>
<evidence type="ECO:0000259" key="9">
    <source>
        <dbReference type="Pfam" id="PF06429"/>
    </source>
</evidence>
<dbReference type="AlphaFoldDB" id="A0A7X6QZ70"/>
<evidence type="ECO:0000256" key="3">
    <source>
        <dbReference type="ARBA" id="ARBA00009677"/>
    </source>
</evidence>
<evidence type="ECO:0000256" key="6">
    <source>
        <dbReference type="ARBA" id="ARBA00023143"/>
    </source>
</evidence>
<keyword evidence="11" id="KW-0969">Cilium</keyword>
<keyword evidence="12" id="KW-1185">Reference proteome</keyword>
<comment type="similarity">
    <text evidence="3 7">Belongs to the flagella basal body rod proteins family.</text>
</comment>
<dbReference type="InterPro" id="IPR053927">
    <property type="entry name" value="FlgK_helical"/>
</dbReference>
<dbReference type="Pfam" id="PF00460">
    <property type="entry name" value="Flg_bb_rod"/>
    <property type="match status" value="1"/>
</dbReference>
<dbReference type="InterPro" id="IPR002371">
    <property type="entry name" value="FlgK"/>
</dbReference>
<dbReference type="InterPro" id="IPR010930">
    <property type="entry name" value="Flg_bb/hook_C_dom"/>
</dbReference>
<dbReference type="Pfam" id="PF22638">
    <property type="entry name" value="FlgK_D1"/>
    <property type="match status" value="1"/>
</dbReference>
<reference evidence="11 12" key="1">
    <citation type="submission" date="2020-04" db="EMBL/GenBank/DDBJ databases">
        <title>MicrobeNet Type strains.</title>
        <authorList>
            <person name="Nicholson A.C."/>
        </authorList>
    </citation>
    <scope>NUCLEOTIDE SEQUENCE [LARGE SCALE GENOMIC DNA]</scope>
    <source>
        <strain evidence="11 12">ATCC BAA-788</strain>
    </source>
</reference>
<organism evidence="11 12">
    <name type="scientific">Cellulomonas denverensis</name>
    <dbReference type="NCBI Taxonomy" id="264297"/>
    <lineage>
        <taxon>Bacteria</taxon>
        <taxon>Bacillati</taxon>
        <taxon>Actinomycetota</taxon>
        <taxon>Actinomycetes</taxon>
        <taxon>Micrococcales</taxon>
        <taxon>Cellulomonadaceae</taxon>
        <taxon>Cellulomonas</taxon>
    </lineage>
</organism>
<evidence type="ECO:0000256" key="1">
    <source>
        <dbReference type="ARBA" id="ARBA00004365"/>
    </source>
</evidence>
<dbReference type="PRINTS" id="PR01005">
    <property type="entry name" value="FLGHOOKAP1"/>
</dbReference>
<dbReference type="InterPro" id="IPR001444">
    <property type="entry name" value="Flag_bb_rod_N"/>
</dbReference>
<dbReference type="PANTHER" id="PTHR30033:SF1">
    <property type="entry name" value="FLAGELLAR HOOK-ASSOCIATED PROTEIN 1"/>
    <property type="match status" value="1"/>
</dbReference>
<feature type="domain" description="Flagellar hook-associated protein FlgK helical" evidence="10">
    <location>
        <begin position="100"/>
        <end position="344"/>
    </location>
</feature>
<keyword evidence="11" id="KW-0282">Flagellum</keyword>
<feature type="domain" description="Flagellar basal-body/hook protein C-terminal" evidence="9">
    <location>
        <begin position="433"/>
        <end position="471"/>
    </location>
</feature>
<dbReference type="PANTHER" id="PTHR30033">
    <property type="entry name" value="FLAGELLAR HOOK-ASSOCIATED PROTEIN 1"/>
    <property type="match status" value="1"/>
</dbReference>
<feature type="domain" description="Flagellar basal body rod protein N-terminal" evidence="8">
    <location>
        <begin position="9"/>
        <end position="37"/>
    </location>
</feature>
<keyword evidence="11" id="KW-0966">Cell projection</keyword>
<evidence type="ECO:0000313" key="12">
    <source>
        <dbReference type="Proteomes" id="UP000581206"/>
    </source>
</evidence>
<protein>
    <recommendedName>
        <fullName evidence="4 7">Flagellar hook-associated protein 1</fullName>
        <shortName evidence="7">HAP1</shortName>
    </recommendedName>
</protein>
<evidence type="ECO:0000259" key="8">
    <source>
        <dbReference type="Pfam" id="PF00460"/>
    </source>
</evidence>